<organism evidence="1 2">
    <name type="scientific">Povalibacter uvarum</name>
    <dbReference type="NCBI Taxonomy" id="732238"/>
    <lineage>
        <taxon>Bacteria</taxon>
        <taxon>Pseudomonadati</taxon>
        <taxon>Pseudomonadota</taxon>
        <taxon>Gammaproteobacteria</taxon>
        <taxon>Steroidobacterales</taxon>
        <taxon>Steroidobacteraceae</taxon>
        <taxon>Povalibacter</taxon>
    </lineage>
</organism>
<dbReference type="EMBL" id="JACHHZ010000001">
    <property type="protein sequence ID" value="MBB6091851.1"/>
    <property type="molecule type" value="Genomic_DNA"/>
</dbReference>
<dbReference type="RefSeq" id="WP_184329622.1">
    <property type="nucleotide sequence ID" value="NZ_JACHHZ010000001.1"/>
</dbReference>
<sequence>MDGRLTEIANALYEAREIIAISQGLSGKFDAAVSKRLQSVAGGPLSYLAENPATSSNAARNLAFELLIAERLAAGGQTPTFPSNADVGVAFGRRDVAIQCKRLWSPDVRAIERNFCNAQKDLKPALKSGANGIVAFDLSRHLNPRFSVLTVRTEGEIREGAVALLQEFLNENSRIWDLARPGIIGIMARASFMAQTLGRSRYTYCQQFVLTPAPRISQSERETLERLNETFAAATHSDGVRAAS</sequence>
<accession>A0A841HFF9</accession>
<evidence type="ECO:0000313" key="2">
    <source>
        <dbReference type="Proteomes" id="UP000588068"/>
    </source>
</evidence>
<reference evidence="1 2" key="1">
    <citation type="submission" date="2020-08" db="EMBL/GenBank/DDBJ databases">
        <title>Genomic Encyclopedia of Type Strains, Phase IV (KMG-IV): sequencing the most valuable type-strain genomes for metagenomic binning, comparative biology and taxonomic classification.</title>
        <authorList>
            <person name="Goeker M."/>
        </authorList>
    </citation>
    <scope>NUCLEOTIDE SEQUENCE [LARGE SCALE GENOMIC DNA]</scope>
    <source>
        <strain evidence="1 2">DSM 26723</strain>
    </source>
</reference>
<evidence type="ECO:0000313" key="1">
    <source>
        <dbReference type="EMBL" id="MBB6091851.1"/>
    </source>
</evidence>
<comment type="caution">
    <text evidence="1">The sequence shown here is derived from an EMBL/GenBank/DDBJ whole genome shotgun (WGS) entry which is preliminary data.</text>
</comment>
<dbReference type="Proteomes" id="UP000588068">
    <property type="component" value="Unassembled WGS sequence"/>
</dbReference>
<gene>
    <name evidence="1" type="ORF">HNQ60_000697</name>
</gene>
<proteinExistence type="predicted"/>
<name>A0A841HFF9_9GAMM</name>
<keyword evidence="2" id="KW-1185">Reference proteome</keyword>
<dbReference type="AlphaFoldDB" id="A0A841HFF9"/>
<protein>
    <submittedName>
        <fullName evidence="1">Uncharacterized protein</fullName>
    </submittedName>
</protein>